<protein>
    <submittedName>
        <fullName evidence="1">Uncharacterized protein</fullName>
    </submittedName>
</protein>
<organism evidence="1">
    <name type="scientific">hydrocarbon metagenome</name>
    <dbReference type="NCBI Taxonomy" id="938273"/>
    <lineage>
        <taxon>unclassified sequences</taxon>
        <taxon>metagenomes</taxon>
        <taxon>ecological metagenomes</taxon>
    </lineage>
</organism>
<gene>
    <name evidence="1" type="ORF">ASZ90_015000</name>
</gene>
<dbReference type="EMBL" id="LNQE01001562">
    <property type="protein sequence ID" value="KUG15342.1"/>
    <property type="molecule type" value="Genomic_DNA"/>
</dbReference>
<sequence length="63" mass="6965">MPFPLTTFIPSLTHLPPSCREYTGRITGITEITRSLPGRDRVTVKRQDQIPQLGMPGGEAIES</sequence>
<dbReference type="AlphaFoldDB" id="A0A0W8F3N1"/>
<proteinExistence type="predicted"/>
<reference evidence="1" key="1">
    <citation type="journal article" date="2015" name="Proc. Natl. Acad. Sci. U.S.A.">
        <title>Networks of energetic and metabolic interactions define dynamics in microbial communities.</title>
        <authorList>
            <person name="Embree M."/>
            <person name="Liu J.K."/>
            <person name="Al-Bassam M.M."/>
            <person name="Zengler K."/>
        </authorList>
    </citation>
    <scope>NUCLEOTIDE SEQUENCE</scope>
</reference>
<accession>A0A0W8F3N1</accession>
<comment type="caution">
    <text evidence="1">The sequence shown here is derived from an EMBL/GenBank/DDBJ whole genome shotgun (WGS) entry which is preliminary data.</text>
</comment>
<evidence type="ECO:0000313" key="1">
    <source>
        <dbReference type="EMBL" id="KUG15342.1"/>
    </source>
</evidence>
<name>A0A0W8F3N1_9ZZZZ</name>